<feature type="compositionally biased region" description="Basic and acidic residues" evidence="3">
    <location>
        <begin position="196"/>
        <end position="220"/>
    </location>
</feature>
<evidence type="ECO:0000256" key="2">
    <source>
        <dbReference type="ARBA" id="ARBA00023098"/>
    </source>
</evidence>
<reference evidence="4 5" key="1">
    <citation type="journal article" date="2015" name="Genome Biol. Evol.">
        <title>Comparative Genomics of a Bacterivorous Green Alga Reveals Evolutionary Causalities and Consequences of Phago-Mixotrophic Mode of Nutrition.</title>
        <authorList>
            <person name="Burns J.A."/>
            <person name="Paasch A."/>
            <person name="Narechania A."/>
            <person name="Kim E."/>
        </authorList>
    </citation>
    <scope>NUCLEOTIDE SEQUENCE [LARGE SCALE GENOMIC DNA]</scope>
    <source>
        <strain evidence="4 5">PLY_AMNH</strain>
    </source>
</reference>
<feature type="compositionally biased region" description="Polar residues" evidence="3">
    <location>
        <begin position="332"/>
        <end position="350"/>
    </location>
</feature>
<sequence>EQLSSSPSLFAVSSEIVKVLERERAQSMKRFIHEWDTVLDRLYCNDSERCRDTTHTEVLSAVGSKWRRRRMQEQVEQLKDQWNKYLTLLHRLTGVYTTKAEDACRCWREREVMIFKPSQSKTSVALTAVATNLQRHVVQVSRQVPYGTKPQGAELYLETVTVGAPVAHSLGCKKGRGIVHLKRELAQLQRQYAAEHWPDKEQSAEGRELGGRGEDKQEGHKHGKRALLAQLHLDSVRLELTRRTDMALSQAVAAVVEALESAVIACAERGHDLQLQLMAEVGVLVHWVSLLSTSGKETVMIADFAGALEELKHVQVVFRGAEQPGEAMRPRSSGSKEQGPETPTTSSSARPTGLRIIPRRAPRAPAAEDRQWESGGGREAGAGRAGHAEEDACTTLNLTVEIVWPAVVFDRLPAALKAGEAIKLHPVLFSQGVDQNQSLANQSDALSSNCDVELQEQINLQSFRALREYYLRFIAFTEGQTGPPSAGAGAGEEGGGGEMCDEGILIRKGEQSEESSEMSEGTRLQRARSSSAPHSSMGSSEHAALLSARAEAAEDSRHREADAAAWPLISRLSPGSLLASMSDAGRTSPPPAHGSPMEALPVTPLLHSLREGSGRIPALHILQISFSKVEAAIRECVGEGRNTKHVALLTSSAHCARLMGGLRMTSCKSAKDRTSMFQTLEMAHLMKHHFAHLKEWASISRGHADLMLGLAGAMRSHQGVRLANCKLNTGRPYYAFSSVQVPMLPPELRPPPGTYKGGAT</sequence>
<feature type="region of interest" description="Disordered" evidence="3">
    <location>
        <begin position="322"/>
        <end position="388"/>
    </location>
</feature>
<comment type="caution">
    <text evidence="4">The sequence shown here is derived from an EMBL/GenBank/DDBJ whole genome shotgun (WGS) entry which is preliminary data.</text>
</comment>
<name>A0AAE0KQV7_9CHLO</name>
<proteinExistence type="predicted"/>
<evidence type="ECO:0000313" key="4">
    <source>
        <dbReference type="EMBL" id="KAK3257387.1"/>
    </source>
</evidence>
<feature type="compositionally biased region" description="Gly residues" evidence="3">
    <location>
        <begin position="374"/>
        <end position="384"/>
    </location>
</feature>
<protein>
    <submittedName>
        <fullName evidence="4">Uncharacterized protein</fullName>
    </submittedName>
</protein>
<feature type="region of interest" description="Disordered" evidence="3">
    <location>
        <begin position="481"/>
        <end position="500"/>
    </location>
</feature>
<gene>
    <name evidence="4" type="ORF">CYMTET_33523</name>
</gene>
<accession>A0AAE0KQV7</accession>
<dbReference type="PANTHER" id="PTHR12187">
    <property type="entry name" value="AGAP000124-PA"/>
    <property type="match status" value="1"/>
</dbReference>
<keyword evidence="2" id="KW-0443">Lipid metabolism</keyword>
<dbReference type="AlphaFoldDB" id="A0AAE0KQV7"/>
<dbReference type="InterPro" id="IPR039034">
    <property type="entry name" value="INPP4"/>
</dbReference>
<feature type="region of interest" description="Disordered" evidence="3">
    <location>
        <begin position="195"/>
        <end position="222"/>
    </location>
</feature>
<organism evidence="4 5">
    <name type="scientific">Cymbomonas tetramitiformis</name>
    <dbReference type="NCBI Taxonomy" id="36881"/>
    <lineage>
        <taxon>Eukaryota</taxon>
        <taxon>Viridiplantae</taxon>
        <taxon>Chlorophyta</taxon>
        <taxon>Pyramimonadophyceae</taxon>
        <taxon>Pyramimonadales</taxon>
        <taxon>Pyramimonadaceae</taxon>
        <taxon>Cymbomonas</taxon>
    </lineage>
</organism>
<feature type="non-terminal residue" evidence="4">
    <location>
        <position position="1"/>
    </location>
</feature>
<feature type="region of interest" description="Disordered" evidence="3">
    <location>
        <begin position="509"/>
        <end position="559"/>
    </location>
</feature>
<evidence type="ECO:0000313" key="5">
    <source>
        <dbReference type="Proteomes" id="UP001190700"/>
    </source>
</evidence>
<feature type="compositionally biased region" description="Gly residues" evidence="3">
    <location>
        <begin position="488"/>
        <end position="498"/>
    </location>
</feature>
<evidence type="ECO:0000256" key="3">
    <source>
        <dbReference type="SAM" id="MobiDB-lite"/>
    </source>
</evidence>
<dbReference type="Proteomes" id="UP001190700">
    <property type="component" value="Unassembled WGS sequence"/>
</dbReference>
<keyword evidence="1" id="KW-0378">Hydrolase</keyword>
<keyword evidence="5" id="KW-1185">Reference proteome</keyword>
<feature type="compositionally biased region" description="Low complexity" evidence="3">
    <location>
        <begin position="529"/>
        <end position="550"/>
    </location>
</feature>
<dbReference type="PANTHER" id="PTHR12187:SF11">
    <property type="entry name" value="PHOSPHATIDYLINOSITOL-3,4-BISPHOSPHATE 4-PHOSPHATASE"/>
    <property type="match status" value="1"/>
</dbReference>
<dbReference type="GO" id="GO:0005737">
    <property type="term" value="C:cytoplasm"/>
    <property type="evidence" value="ECO:0007669"/>
    <property type="project" value="TreeGrafter"/>
</dbReference>
<dbReference type="GO" id="GO:0016316">
    <property type="term" value="F:phosphatidylinositol-3,4-bisphosphate 4-phosphatase activity"/>
    <property type="evidence" value="ECO:0007669"/>
    <property type="project" value="InterPro"/>
</dbReference>
<dbReference type="EMBL" id="LGRX02020561">
    <property type="protein sequence ID" value="KAK3257387.1"/>
    <property type="molecule type" value="Genomic_DNA"/>
</dbReference>
<evidence type="ECO:0000256" key="1">
    <source>
        <dbReference type="ARBA" id="ARBA00022801"/>
    </source>
</evidence>